<dbReference type="EMBL" id="POUA01000349">
    <property type="protein sequence ID" value="PZG30552.1"/>
    <property type="molecule type" value="Genomic_DNA"/>
</dbReference>
<dbReference type="AlphaFoldDB" id="A0A2W2F324"/>
<accession>A0A2W2F324</accession>
<dbReference type="Proteomes" id="UP000248544">
    <property type="component" value="Unassembled WGS sequence"/>
</dbReference>
<comment type="caution">
    <text evidence="1">The sequence shown here is derived from an EMBL/GenBank/DDBJ whole genome shotgun (WGS) entry which is preliminary data.</text>
</comment>
<evidence type="ECO:0000313" key="1">
    <source>
        <dbReference type="EMBL" id="PZG30552.1"/>
    </source>
</evidence>
<gene>
    <name evidence="1" type="ORF">C1I98_31070</name>
</gene>
<sequence length="101" mass="10346">MFMVSRSVTIIRVFAAVHERPDDLWAVGAGGEGEKGEFAVIADLGRVGDGGNLPGADGHRGEGVVAEGGDTGLAAQVARERVGQTTATVMGRSSWSHRAAA</sequence>
<name>A0A2W2F324_9ACTN</name>
<reference evidence="1 2" key="1">
    <citation type="submission" date="2018-01" db="EMBL/GenBank/DDBJ databases">
        <title>Draft genome sequence of Sphaerisporangium sp. 7K107.</title>
        <authorList>
            <person name="Sahin N."/>
            <person name="Saygin H."/>
            <person name="Ay H."/>
        </authorList>
    </citation>
    <scope>NUCLEOTIDE SEQUENCE [LARGE SCALE GENOMIC DNA]</scope>
    <source>
        <strain evidence="1 2">7K107</strain>
    </source>
</reference>
<protein>
    <submittedName>
        <fullName evidence="1">Uncharacterized protein</fullName>
    </submittedName>
</protein>
<proteinExistence type="predicted"/>
<keyword evidence="2" id="KW-1185">Reference proteome</keyword>
<organism evidence="1 2">
    <name type="scientific">Spongiactinospora gelatinilytica</name>
    <dbReference type="NCBI Taxonomy" id="2666298"/>
    <lineage>
        <taxon>Bacteria</taxon>
        <taxon>Bacillati</taxon>
        <taxon>Actinomycetota</taxon>
        <taxon>Actinomycetes</taxon>
        <taxon>Streptosporangiales</taxon>
        <taxon>Streptosporangiaceae</taxon>
        <taxon>Spongiactinospora</taxon>
    </lineage>
</organism>
<evidence type="ECO:0000313" key="2">
    <source>
        <dbReference type="Proteomes" id="UP000248544"/>
    </source>
</evidence>